<protein>
    <submittedName>
        <fullName evidence="1">Uncharacterized protein</fullName>
    </submittedName>
</protein>
<accession>A0A2M9BTE9</accession>
<dbReference type="EMBL" id="PGFA01000001">
    <property type="protein sequence ID" value="PJJ61229.1"/>
    <property type="molecule type" value="Genomic_DNA"/>
</dbReference>
<comment type="caution">
    <text evidence="1">The sequence shown here is derived from an EMBL/GenBank/DDBJ whole genome shotgun (WGS) entry which is preliminary data.</text>
</comment>
<proteinExistence type="predicted"/>
<reference evidence="1 2" key="1">
    <citation type="submission" date="2017-11" db="EMBL/GenBank/DDBJ databases">
        <title>Genomic Encyclopedia of Archaeal and Bacterial Type Strains, Phase II (KMG-II): From Individual Species to Whole Genera.</title>
        <authorList>
            <person name="Goeker M."/>
        </authorList>
    </citation>
    <scope>NUCLEOTIDE SEQUENCE [LARGE SCALE GENOMIC DNA]</scope>
    <source>
        <strain evidence="1 2">DSM 11115</strain>
    </source>
</reference>
<sequence>MLNRISVTIPADVKKRVEAAFAIIQQELTPYLHPLTPEQRQEIPKMGDKSVAFMQKIEEYATATAGFVPAFVSLPDLRADIQATADLGDILRPLQQVTTDLESTMMQTGGEAYTDALAVYRTIQSAAKANVPGAQVAQDELKQRFAGQGRKPAAPGKPKA</sequence>
<dbReference type="RefSeq" id="WP_100336841.1">
    <property type="nucleotide sequence ID" value="NZ_PGFA01000001.1"/>
</dbReference>
<organism evidence="1 2">
    <name type="scientific">Hymenobacter chitinivorans DSM 11115</name>
    <dbReference type="NCBI Taxonomy" id="1121954"/>
    <lineage>
        <taxon>Bacteria</taxon>
        <taxon>Pseudomonadati</taxon>
        <taxon>Bacteroidota</taxon>
        <taxon>Cytophagia</taxon>
        <taxon>Cytophagales</taxon>
        <taxon>Hymenobacteraceae</taxon>
        <taxon>Hymenobacter</taxon>
    </lineage>
</organism>
<evidence type="ECO:0000313" key="1">
    <source>
        <dbReference type="EMBL" id="PJJ61229.1"/>
    </source>
</evidence>
<gene>
    <name evidence="1" type="ORF">CLV45_2667</name>
</gene>
<dbReference type="OrthoDB" id="5952844at2"/>
<dbReference type="AlphaFoldDB" id="A0A2M9BTE9"/>
<evidence type="ECO:0000313" key="2">
    <source>
        <dbReference type="Proteomes" id="UP000228535"/>
    </source>
</evidence>
<dbReference type="Proteomes" id="UP000228535">
    <property type="component" value="Unassembled WGS sequence"/>
</dbReference>
<keyword evidence="2" id="KW-1185">Reference proteome</keyword>
<name>A0A2M9BTE9_9BACT</name>